<dbReference type="SMR" id="Q22805"/>
<dbReference type="PIR" id="T29668">
    <property type="entry name" value="T29668"/>
</dbReference>
<dbReference type="EMBL" id="BX284604">
    <property type="protein sequence ID" value="CCD73161.1"/>
    <property type="molecule type" value="Genomic_DNA"/>
</dbReference>
<dbReference type="CTD" id="177643"/>
<dbReference type="PaxDb" id="6239-T26A8.4"/>
<keyword evidence="5 6" id="KW-0862">Zinc</keyword>
<dbReference type="PeptideAtlas" id="Q22805"/>
<dbReference type="HOGENOM" id="CLU_470302_0_0_1"/>
<keyword evidence="12" id="KW-1267">Proteomics identification</keyword>
<dbReference type="GO" id="GO:0045892">
    <property type="term" value="P:negative regulation of DNA-templated transcription"/>
    <property type="evidence" value="ECO:0007669"/>
    <property type="project" value="InterPro"/>
</dbReference>
<evidence type="ECO:0007829" key="12">
    <source>
        <dbReference type="PeptideAtlas" id="Q22805"/>
    </source>
</evidence>
<dbReference type="KEGG" id="cel:CELE_T26A8.4"/>
<evidence type="ECO:0000256" key="4">
    <source>
        <dbReference type="ARBA" id="ARBA00022771"/>
    </source>
</evidence>
<feature type="domain" description="C3H1-type" evidence="8">
    <location>
        <begin position="165"/>
        <end position="192"/>
    </location>
</feature>
<dbReference type="GO" id="GO:0008270">
    <property type="term" value="F:zinc ion binding"/>
    <property type="evidence" value="ECO:0007669"/>
    <property type="project" value="UniProtKB-KW"/>
</dbReference>
<feature type="region of interest" description="Disordered" evidence="7">
    <location>
        <begin position="542"/>
        <end position="574"/>
    </location>
</feature>
<dbReference type="InterPro" id="IPR000571">
    <property type="entry name" value="Znf_CCCH"/>
</dbReference>
<gene>
    <name evidence="9" type="ORF">CELE_T26A8.4</name>
    <name evidence="9 11" type="ORF">T26A8.4</name>
</gene>
<name>Q22805_CAEEL</name>
<comment type="interaction">
    <interactant intactId="EBI-2415565">
        <id>Q22805</id>
    </interactant>
    <interactant intactId="EBI-300501">
        <id>Q94131</id>
        <label>pie-1</label>
    </interactant>
    <organismsDiffer>false</organismsDiffer>
    <experiments>3</experiments>
</comment>
<evidence type="ECO:0000256" key="6">
    <source>
        <dbReference type="PROSITE-ProRule" id="PRU00723"/>
    </source>
</evidence>
<feature type="compositionally biased region" description="Polar residues" evidence="7">
    <location>
        <begin position="560"/>
        <end position="574"/>
    </location>
</feature>
<evidence type="ECO:0000256" key="7">
    <source>
        <dbReference type="SAM" id="MobiDB-lite"/>
    </source>
</evidence>
<dbReference type="Reactome" id="R-CEL-6807505">
    <property type="pathway name" value="RNA polymerase II transcribes snRNA genes"/>
</dbReference>
<dbReference type="FunFam" id="4.10.1000.10:FF:000049">
    <property type="entry name" value="Protein CBG18471"/>
    <property type="match status" value="1"/>
</dbReference>
<evidence type="ECO:0000313" key="9">
    <source>
        <dbReference type="EMBL" id="CCD73161.1"/>
    </source>
</evidence>
<sequence>MTDIISQNENKDDFEDGELPEDGEICDDEDESVKAVPSKSSESAPGAHIAPAHPEKTSGRDSRERVRRFEGNSPPRERDPDPFGSHNDAPDGNDYFGGDKDYRSGAAASSEEEPFSDTDYRVNRRRRLSPSHDDGDFDPRSKRPYYGGRGGFRGGFRNGAKPRFQTEHQICKFFREGYCRDGDNCLYSHQAEDSLRRPVLCNFYANSFCKKGLQCLMLHGEFPCKSFHKGQCNHDPCRFSHVPLTDYTRPIIEKILADEEARQAHQAQQAQTYRQNPVANAAAAAAAAQVMPRRRVLLPGGPNMNGSSPPHATPVIHAPIPQASHPSQLPPPAVVVPTIQRNPGPGIPIHQQYPVAPAAGGYFNQGPRPEQVQGLPPPRTIEPPRLSTQTPPIMHQQQPQLMRPMHPVPIQHPHLQQPGLVQPPQIVSQERHTASPQGFNLEAMLNKMANGEKLISSPRNNVVDDSPASPPPSNYSSMFGSSNRVAVIPQTVQVTWGLVRVQRRLPYSNVENPDRIAANDPRRAKAIAKQFDAFSSLLGAGGNAVSDPRLRAQKEKNDRQQNTMPFSSWMPQIS</sequence>
<dbReference type="SMART" id="SM00356">
    <property type="entry name" value="ZnF_C3H1"/>
    <property type="match status" value="3"/>
</dbReference>
<evidence type="ECO:0000256" key="2">
    <source>
        <dbReference type="ARBA" id="ARBA00022723"/>
    </source>
</evidence>
<dbReference type="STRING" id="6239.T26A8.4.1"/>
<dbReference type="Pfam" id="PF22623">
    <property type="entry name" value="zf-CCCH_9"/>
    <property type="match status" value="1"/>
</dbReference>
<keyword evidence="3" id="KW-0677">Repeat</keyword>
<dbReference type="InParanoid" id="Q22805"/>
<feature type="compositionally biased region" description="Basic and acidic residues" evidence="7">
    <location>
        <begin position="53"/>
        <end position="81"/>
    </location>
</feature>
<feature type="zinc finger region" description="C3H1-type" evidence="6">
    <location>
        <begin position="195"/>
        <end position="222"/>
    </location>
</feature>
<feature type="compositionally biased region" description="Basic and acidic residues" evidence="7">
    <location>
        <begin position="548"/>
        <end position="559"/>
    </location>
</feature>
<dbReference type="PANTHER" id="PTHR13119:SF12">
    <property type="entry name" value="PROTEIN SUPPRESSOR OF SABLE"/>
    <property type="match status" value="1"/>
</dbReference>
<keyword evidence="2 6" id="KW-0479">Metal-binding</keyword>
<feature type="zinc finger region" description="C3H1-type" evidence="6">
    <location>
        <begin position="223"/>
        <end position="244"/>
    </location>
</feature>
<organism evidence="9 10">
    <name type="scientific">Caenorhabditis elegans</name>
    <dbReference type="NCBI Taxonomy" id="6239"/>
    <lineage>
        <taxon>Eukaryota</taxon>
        <taxon>Metazoa</taxon>
        <taxon>Ecdysozoa</taxon>
        <taxon>Nematoda</taxon>
        <taxon>Chromadorea</taxon>
        <taxon>Rhabditida</taxon>
        <taxon>Rhabditina</taxon>
        <taxon>Rhabditomorpha</taxon>
        <taxon>Rhabditoidea</taxon>
        <taxon>Rhabditidae</taxon>
        <taxon>Peloderinae</taxon>
        <taxon>Caenorhabditis</taxon>
    </lineage>
</organism>
<keyword evidence="1" id="KW-0597">Phosphoprotein</keyword>
<dbReference type="SUPFAM" id="SSF90229">
    <property type="entry name" value="CCCH zinc finger"/>
    <property type="match status" value="2"/>
</dbReference>
<dbReference type="GO" id="GO:0003723">
    <property type="term" value="F:RNA binding"/>
    <property type="evidence" value="ECO:0007669"/>
    <property type="project" value="InterPro"/>
</dbReference>
<dbReference type="GeneID" id="177643"/>
<evidence type="ECO:0000259" key="8">
    <source>
        <dbReference type="PROSITE" id="PS50103"/>
    </source>
</evidence>
<dbReference type="UCSC" id="T26A8.4.1">
    <property type="organism name" value="c. elegans"/>
</dbReference>
<evidence type="ECO:0000256" key="1">
    <source>
        <dbReference type="ARBA" id="ARBA00022553"/>
    </source>
</evidence>
<dbReference type="InterPro" id="IPR054361">
    <property type="entry name" value="Znf-CCCH_ZC3H4/6/8"/>
</dbReference>
<feature type="compositionally biased region" description="Acidic residues" evidence="7">
    <location>
        <begin position="12"/>
        <end position="31"/>
    </location>
</feature>
<feature type="domain" description="C3H1-type" evidence="8">
    <location>
        <begin position="195"/>
        <end position="222"/>
    </location>
</feature>
<dbReference type="Pfam" id="PF00642">
    <property type="entry name" value="zf-CCCH"/>
    <property type="match status" value="1"/>
</dbReference>
<feature type="region of interest" description="Disordered" evidence="7">
    <location>
        <begin position="1"/>
        <end position="159"/>
    </location>
</feature>
<dbReference type="Bgee" id="WBGene00020827">
    <property type="expression patterns" value="Expressed in germ line (C elegans) and 4 other cell types or tissues"/>
</dbReference>
<dbReference type="Reactome" id="R-CEL-9930044">
    <property type="pathway name" value="Nuclear RNA decay"/>
</dbReference>
<dbReference type="AlphaFoldDB" id="Q22805"/>
<keyword evidence="10" id="KW-1185">Reference proteome</keyword>
<evidence type="ECO:0000313" key="10">
    <source>
        <dbReference type="Proteomes" id="UP000001940"/>
    </source>
</evidence>
<feature type="zinc finger region" description="C3H1-type" evidence="6">
    <location>
        <begin position="165"/>
        <end position="192"/>
    </location>
</feature>
<feature type="compositionally biased region" description="Basic and acidic residues" evidence="7">
    <location>
        <begin position="130"/>
        <end position="141"/>
    </location>
</feature>
<dbReference type="PANTHER" id="PTHR13119">
    <property type="entry name" value="ZINC FINGER CCCH DOMAIN-CONTAINING PROTEI"/>
    <property type="match status" value="1"/>
</dbReference>
<dbReference type="GO" id="GO:0005634">
    <property type="term" value="C:nucleus"/>
    <property type="evidence" value="ECO:0000318"/>
    <property type="project" value="GO_Central"/>
</dbReference>
<dbReference type="AGR" id="WB:WBGene00020827"/>
<dbReference type="InterPro" id="IPR036855">
    <property type="entry name" value="Znf_CCCH_sf"/>
</dbReference>
<feature type="domain" description="C3H1-type" evidence="8">
    <location>
        <begin position="223"/>
        <end position="244"/>
    </location>
</feature>
<dbReference type="InterPro" id="IPR045124">
    <property type="entry name" value="Su(sable)-like"/>
</dbReference>
<reference evidence="9 10" key="1">
    <citation type="journal article" date="1998" name="Science">
        <title>Genome sequence of the nematode C. elegans: a platform for investigating biology.</title>
        <authorList>
            <consortium name="The C. elegans sequencing consortium"/>
            <person name="Sulson J.E."/>
            <person name="Waterston R."/>
        </authorList>
    </citation>
    <scope>NUCLEOTIDE SEQUENCE [LARGE SCALE GENOMIC DNA]</scope>
    <source>
        <strain evidence="9 10">Bristol N2</strain>
    </source>
</reference>
<keyword evidence="4 6" id="KW-0863">Zinc-finger</keyword>
<dbReference type="PROSITE" id="PS50103">
    <property type="entry name" value="ZF_C3H1"/>
    <property type="match status" value="3"/>
</dbReference>
<feature type="compositionally biased region" description="Gly residues" evidence="7">
    <location>
        <begin position="147"/>
        <end position="157"/>
    </location>
</feature>
<dbReference type="OMA" id="GEFPCKA"/>
<evidence type="ECO:0000313" key="11">
    <source>
        <dbReference type="WormBase" id="T26A8.4"/>
    </source>
</evidence>
<dbReference type="FunCoup" id="Q22805">
    <property type="interactions" value="818"/>
</dbReference>
<evidence type="ECO:0000256" key="3">
    <source>
        <dbReference type="ARBA" id="ARBA00022737"/>
    </source>
</evidence>
<dbReference type="Proteomes" id="UP000001940">
    <property type="component" value="Chromosome IV"/>
</dbReference>
<accession>Q22805</accession>
<dbReference type="Gene3D" id="4.10.1000.10">
    <property type="entry name" value="Zinc finger, CCCH-type"/>
    <property type="match status" value="1"/>
</dbReference>
<protein>
    <submittedName>
        <fullName evidence="9">C3H1-type domain-containing protein</fullName>
    </submittedName>
</protein>
<proteinExistence type="evidence at protein level"/>
<dbReference type="RefSeq" id="NP_501435.1">
    <property type="nucleotide sequence ID" value="NM_069034.5"/>
</dbReference>
<dbReference type="OrthoDB" id="411372at2759"/>
<dbReference type="IntAct" id="Q22805">
    <property type="interactions" value="6"/>
</dbReference>
<dbReference type="eggNOG" id="KOG1040">
    <property type="taxonomic scope" value="Eukaryota"/>
</dbReference>
<evidence type="ECO:0000256" key="5">
    <source>
        <dbReference type="ARBA" id="ARBA00022833"/>
    </source>
</evidence>
<dbReference type="WormBase" id="T26A8.4">
    <property type="protein sequence ID" value="CE07550"/>
    <property type="gene ID" value="WBGene00020827"/>
</dbReference>